<accession>A0A248UPC5</accession>
<geneLocation type="plasmid" evidence="1 2">
    <name>unnamed1</name>
</geneLocation>
<name>A0A248UPC5_9HYPH</name>
<sequence>MQGVPTPALPVMTHSAAIIEDLTAHKTAALPIELANNADIALVAVVHSMLIDVIYSCSGHSALQSRVTQERLERSMKDAELSVRAAKKKGEAVLIAERLVSGTGWLPVPVRIATEATAETMDYEIGEETGCADDEAEFPQAAE</sequence>
<organism evidence="1 2">
    <name type="scientific">Ochrobactrum quorumnocens</name>
    <dbReference type="NCBI Taxonomy" id="271865"/>
    <lineage>
        <taxon>Bacteria</taxon>
        <taxon>Pseudomonadati</taxon>
        <taxon>Pseudomonadota</taxon>
        <taxon>Alphaproteobacteria</taxon>
        <taxon>Hyphomicrobiales</taxon>
        <taxon>Brucellaceae</taxon>
        <taxon>Brucella/Ochrobactrum group</taxon>
        <taxon>Ochrobactrum</taxon>
    </lineage>
</organism>
<dbReference type="KEGG" id="och:CES85_3600"/>
<evidence type="ECO:0000313" key="1">
    <source>
        <dbReference type="EMBL" id="ASV88703.1"/>
    </source>
</evidence>
<evidence type="ECO:0000313" key="2">
    <source>
        <dbReference type="Proteomes" id="UP000215256"/>
    </source>
</evidence>
<dbReference type="AlphaFoldDB" id="A0A248UPC5"/>
<reference evidence="1 2" key="1">
    <citation type="submission" date="2017-07" db="EMBL/GenBank/DDBJ databases">
        <title>Phylogenetic study on the rhizospheric bacterium Ochrobactrum sp. A44.</title>
        <authorList>
            <person name="Krzyzanowska D.M."/>
            <person name="Ossowicki A."/>
            <person name="Rajewska M."/>
            <person name="Maciag T."/>
            <person name="Kaczynski Z."/>
            <person name="Czerwicka M."/>
            <person name="Jafra S."/>
        </authorList>
    </citation>
    <scope>NUCLEOTIDE SEQUENCE [LARGE SCALE GENOMIC DNA]</scope>
    <source>
        <strain evidence="1 2">A44</strain>
        <plasmid evidence="1 2">unnamed1</plasmid>
    </source>
</reference>
<keyword evidence="1" id="KW-0614">Plasmid</keyword>
<proteinExistence type="predicted"/>
<protein>
    <submittedName>
        <fullName evidence="1">Putative r.meliloti pRmeGR4a plasmid DNA</fullName>
    </submittedName>
</protein>
<dbReference type="Proteomes" id="UP000215256">
    <property type="component" value="Plasmid unnamed1"/>
</dbReference>
<gene>
    <name evidence="1" type="ORF">CES85_3600</name>
</gene>
<dbReference type="EMBL" id="CP022605">
    <property type="protein sequence ID" value="ASV88703.1"/>
    <property type="molecule type" value="Genomic_DNA"/>
</dbReference>